<feature type="region of interest" description="Disordered" evidence="1">
    <location>
        <begin position="1567"/>
        <end position="1628"/>
    </location>
</feature>
<feature type="compositionally biased region" description="Low complexity" evidence="1">
    <location>
        <begin position="270"/>
        <end position="287"/>
    </location>
</feature>
<evidence type="ECO:0000313" key="3">
    <source>
        <dbReference type="EMBL" id="ADX98246.1"/>
    </source>
</evidence>
<dbReference type="RefSeq" id="WP_013610086.1">
    <property type="nucleotide sequence ID" value="NC_015155.1"/>
</dbReference>
<dbReference type="KEGG" id="mss:MSU_0715"/>
<proteinExistence type="predicted"/>
<feature type="compositionally biased region" description="Basic and acidic residues" evidence="1">
    <location>
        <begin position="1296"/>
        <end position="1305"/>
    </location>
</feature>
<feature type="compositionally biased region" description="Low complexity" evidence="1">
    <location>
        <begin position="1599"/>
        <end position="1619"/>
    </location>
</feature>
<feature type="transmembrane region" description="Helical" evidence="2">
    <location>
        <begin position="1039"/>
        <end position="1061"/>
    </location>
</feature>
<keyword evidence="2" id="KW-1133">Transmembrane helix</keyword>
<evidence type="ECO:0000256" key="1">
    <source>
        <dbReference type="SAM" id="MobiDB-lite"/>
    </source>
</evidence>
<feature type="transmembrane region" description="Helical" evidence="2">
    <location>
        <begin position="941"/>
        <end position="966"/>
    </location>
</feature>
<feature type="compositionally biased region" description="Polar residues" evidence="1">
    <location>
        <begin position="2052"/>
        <end position="2062"/>
    </location>
</feature>
<feature type="compositionally biased region" description="Basic and acidic residues" evidence="1">
    <location>
        <begin position="1765"/>
        <end position="1774"/>
    </location>
</feature>
<feature type="region of interest" description="Disordered" evidence="1">
    <location>
        <begin position="1511"/>
        <end position="1543"/>
    </location>
</feature>
<feature type="compositionally biased region" description="Low complexity" evidence="1">
    <location>
        <begin position="1511"/>
        <end position="1538"/>
    </location>
</feature>
<sequence length="2259" mass="258973">MFLLSKTVINHVKSNVFSTSVITFFAGCSAFVQISTDNIKEIIDSSIKPYSIAPKNDMFIKTGSPDIYSGGSSFTVPVSVEVEDEKPKEGNQEVEIRYLTPKGWFVTYKNELAKERMGKLKDSKANYSGDYCVPMKGIKSIYTNYWFRPKIRFKGVWDAAITKDNDKLETASLIARDNKRFRKECADYTEEVDIENDFLGKMIHDYLKAYHDPVNQEYKNQNSLVVAIAGHASDKESETMRQRGKTVISSSWGMFPEQNEELKKKRNRRSLSQETNENNTENVLEQVSQKPEGEENSSTGQETPNSSPKSRRKREAKKQEEQPAFKKKSVFSQRSEEQSSETCDSKDSWEKNGCLCKFGSITANGNGNGGGSSNKCNGQAGRSQQGNQESLQKILKNGDMVGMSKDGGVIEQIGDGTEYKRLISFEFTNKYRERKKAKLKIEAEEWLLSTQHLDIRKILQEFRKNEGQTELKLVQASNGYQSQQQVPELQQVNSKVTLNDHQLWTPFEMNPWLQNLENRNIKKKAGEGLEDIINKYRLMHDNQMMRFNPDPREEHKIKFNIHKSVQISNMGNSSAHVSDTSKTGHSFKVVSIEDVKERGETNPLVIIRGNPLFDYREDQEKLIRDFMAVYDMPFYSPWMVPLLRMISRAKFTDQEKDVRKTLQWWVAYLQYPWRDTWNIPEIKEKEYTPDMHRKLQIWLSEIQENTWSVSGARTVFNFTAYNRYHIVSKEMLPNLFVELRNFRMVGYIEQPTSYFTVISPEYARINGFEPISDQQYKDFRKLVNNLWLDQETWEEHYNKFVNNPENHKHLINVGDKKMIITGLGLTPELLYPAQSWISLQPDKTKEAVVYVDRFGFNDLKERGSVKWQEQYITVGFPEVIKASSKEEQKKYMEKLKRYIDEKLAENKDYYTLTKLGEEEGSDQLYSLRGSYIPVFQSRISAISYTLSGLIYAIVITLIIILVKRYIKSNMYLFGNFVANGMAKTDVLINVCLFTLLPLSCATMFGYLLSLLTQSTFYSIVSAYWFLNTRFSVLSLGNTLYFIFKVLSLVAPVAYFCSFWLLKDNASVLLKTTSGMKISKFNFFIYRLLYKISSTWKFRSVLLFNTLNQSTILSITSVIGFVFLNFFFHNHGKFSKVAEAEKATKNYGFEFELETPTKESGEFNLVSYANLGKGIDLMKDTEQASSQSQQQANSSVEKTFGVTKATDDRDYAIKDKKREINILGSIYKNYYGQFNGWWDEEYKKKNNIGDCDSHGALNHNNGQQQSGQQTQSSDGQHACLAKFGAFQRKNESNGQKTEWELWKKTEQSNSRKKRSPEPSSSQKEKTYQYFVDNKPLFSFWNDYYNKKVKPNNTQVTKSQGGQNQDNGWKKFNGNGELITEEQGQVSSGSSNGNGEYYLPTLKTLLDIYSNYWIISSRDYDIIESSMEFFRGKTLLRILLDINIEYVSDSGKLNYNVWDWTSKNLEKVQPVLRKMDEQNYDKFIESIVRSKYGPFFVSRFMTKHSVGQQNLITSSSSTSSSISSSSSSSVGTQASSQTQSNNEQKDLSKLLGRQGELYQGKKTYYFKGTDIGRETQKTNQRNGNGSQKKTPKQDLKIDNGSSSNSQPQQQQQPQSTESSTPKGGGAQNQEHKDYEDGLYYLDGTKIVVLNTSTIVDREIILMYDPEFLYLIFTAIADFTEQKYNGTGNSSGEPYTLPIKYTFGNVVHTVEKDELQSQQLKQVQASSPEAEQQNLPPRYYFSTLKGRDEYLKTNSKRQKRQAQQQVELKFDASKTPEGDQTYSWTKGKAKKDSQAKDFAAKIIGLKEDSRGAYYKLYSNGKLVNDKLYQSENNHGSDNNTYPLIINRFAARQHNLKVGDLIKFTPENHYTRFTCQLKVAPKNGTTSPQANGGTNGNEQDKVCEYKNENGQNGWKNKEIKEHTLKVVEIFDSYYKEAYFMSQKDVNKIIGLNEHTGFNGIFTKNQELDLEKLPEQISLAFSSYSVSGIYTNVQQKLNNTAFRNLMNSTPPLPEARKKKKNEQEAQGEENIGTNRNFKILQRILGVNNLDYQTIKWPSQQSNGNSSEQYEEETPTAQTEQRIEDLSRNYLANYFLKTFQDYESPMNSVIVGIMNNSIVSDVIFKNLSNLTDNVSYLFICLVLPLLVVSLITVIYLLIKDLESIFVTTKLLGFGNRENSMPIIVYLFALLFLSSFAGSCAVPAILNKYVNMLFTNQSILLPLVLSNGLMTGVFGLLAVIYFFSMFRSYLKIKGICLPVSIKLLVG</sequence>
<accession>F0QRX6</accession>
<feature type="compositionally biased region" description="Polar residues" evidence="1">
    <location>
        <begin position="296"/>
        <end position="308"/>
    </location>
</feature>
<feature type="region of interest" description="Disordered" evidence="1">
    <location>
        <begin position="1749"/>
        <end position="1783"/>
    </location>
</feature>
<feature type="compositionally biased region" description="Polar residues" evidence="1">
    <location>
        <begin position="1575"/>
        <end position="1586"/>
    </location>
</feature>
<feature type="region of interest" description="Disordered" evidence="1">
    <location>
        <begin position="1252"/>
        <end position="1324"/>
    </location>
</feature>
<dbReference type="STRING" id="768700.MSU_0715"/>
<feature type="compositionally biased region" description="Low complexity" evidence="1">
    <location>
        <begin position="1261"/>
        <end position="1275"/>
    </location>
</feature>
<gene>
    <name evidence="3" type="ordered locus">MSU_0715</name>
</gene>
<feature type="region of interest" description="Disordered" evidence="1">
    <location>
        <begin position="2000"/>
        <end position="2026"/>
    </location>
</feature>
<keyword evidence="2" id="KW-0472">Membrane</keyword>
<feature type="region of interest" description="Disordered" evidence="1">
    <location>
        <begin position="2052"/>
        <end position="2075"/>
    </location>
</feature>
<feature type="transmembrane region" description="Helical" evidence="2">
    <location>
        <begin position="2130"/>
        <end position="2152"/>
    </location>
</feature>
<dbReference type="PROSITE" id="PS51257">
    <property type="entry name" value="PROKAR_LIPOPROTEIN"/>
    <property type="match status" value="1"/>
</dbReference>
<feature type="region of interest" description="Disordered" evidence="1">
    <location>
        <begin position="1878"/>
        <end position="1897"/>
    </location>
</feature>
<feature type="region of interest" description="Disordered" evidence="1">
    <location>
        <begin position="233"/>
        <end position="348"/>
    </location>
</feature>
<keyword evidence="4" id="KW-1185">Reference proteome</keyword>
<dbReference type="Proteomes" id="UP000007484">
    <property type="component" value="Chromosome"/>
</dbReference>
<feature type="compositionally biased region" description="Polar residues" evidence="1">
    <location>
        <begin position="1879"/>
        <end position="1888"/>
    </location>
</feature>
<feature type="transmembrane region" description="Helical" evidence="2">
    <location>
        <begin position="2173"/>
        <end position="2199"/>
    </location>
</feature>
<evidence type="ECO:0000313" key="4">
    <source>
        <dbReference type="Proteomes" id="UP000007484"/>
    </source>
</evidence>
<feature type="transmembrane region" description="Helical" evidence="2">
    <location>
        <begin position="1100"/>
        <end position="1127"/>
    </location>
</feature>
<reference evidence="3 4" key="1">
    <citation type="journal article" date="2011" name="J. Bacteriol.">
        <title>Complete genome sequences of two hemotropic Mycoplasmas, Mycoplasma haemofelis strain Ohio2 and Mycoplasma suis strain Illinois.</title>
        <authorList>
            <person name="Messick J.B."/>
            <person name="Santos A.P."/>
            <person name="Guimaraes A.M."/>
        </authorList>
    </citation>
    <scope>NUCLEOTIDE SEQUENCE [LARGE SCALE GENOMIC DNA]</scope>
    <source>
        <strain evidence="3 4">Illinois</strain>
    </source>
</reference>
<organism evidence="3 4">
    <name type="scientific">Mycoplasma suis (strain Illinois)</name>
    <dbReference type="NCBI Taxonomy" id="768700"/>
    <lineage>
        <taxon>Bacteria</taxon>
        <taxon>Bacillati</taxon>
        <taxon>Mycoplasmatota</taxon>
        <taxon>Mollicutes</taxon>
        <taxon>Mycoplasmataceae</taxon>
        <taxon>Mycoplasma</taxon>
    </lineage>
</organism>
<dbReference type="EMBL" id="CP002525">
    <property type="protein sequence ID" value="ADX98246.1"/>
    <property type="molecule type" value="Genomic_DNA"/>
</dbReference>
<name>F0QRX6_MYCSL</name>
<protein>
    <submittedName>
        <fullName evidence="3">ABC transporter, permease protein</fullName>
    </submittedName>
</protein>
<feature type="transmembrane region" description="Helical" evidence="2">
    <location>
        <begin position="986"/>
        <end position="1008"/>
    </location>
</feature>
<keyword evidence="2" id="KW-0812">Transmembrane</keyword>
<dbReference type="HOGENOM" id="CLU_233797_0_0_14"/>
<feature type="transmembrane region" description="Helical" evidence="2">
    <location>
        <begin position="2211"/>
        <end position="2236"/>
    </location>
</feature>
<evidence type="ECO:0000256" key="2">
    <source>
        <dbReference type="SAM" id="Phobius"/>
    </source>
</evidence>